<dbReference type="AlphaFoldDB" id="A0A3N4HLE8"/>
<evidence type="ECO:0000313" key="3">
    <source>
        <dbReference type="Proteomes" id="UP000275078"/>
    </source>
</evidence>
<proteinExistence type="predicted"/>
<evidence type="ECO:0000256" key="1">
    <source>
        <dbReference type="SAM" id="SignalP"/>
    </source>
</evidence>
<feature type="chain" id="PRO_5018124303" evidence="1">
    <location>
        <begin position="28"/>
        <end position="186"/>
    </location>
</feature>
<dbReference type="EMBL" id="ML119851">
    <property type="protein sequence ID" value="RPA72680.1"/>
    <property type="molecule type" value="Genomic_DNA"/>
</dbReference>
<dbReference type="OrthoDB" id="4521797at2759"/>
<protein>
    <submittedName>
        <fullName evidence="2">Uncharacterized protein</fullName>
    </submittedName>
</protein>
<sequence>MKFNSNSLLTALLCLPFLTAASPLALAESGVATAAELAEIRSQVPVYDLDLPEYAADIAAIDAAIQARSTPELSEPETAKLFRRQYPTICETSTGSPSVNNVISAYAYLHSLGNQHCGQTNCCGSKCTTMVRRGDAAIAVCGSQYFEYCTRFGDAARLIVQRCQSGGRVGGQSPWTSGMRLIVVRS</sequence>
<accession>A0A3N4HLE8</accession>
<keyword evidence="1" id="KW-0732">Signal</keyword>
<feature type="signal peptide" evidence="1">
    <location>
        <begin position="1"/>
        <end position="27"/>
    </location>
</feature>
<gene>
    <name evidence="2" type="ORF">BJ508DRAFT_334800</name>
</gene>
<evidence type="ECO:0000313" key="2">
    <source>
        <dbReference type="EMBL" id="RPA72680.1"/>
    </source>
</evidence>
<keyword evidence="3" id="KW-1185">Reference proteome</keyword>
<dbReference type="Proteomes" id="UP000275078">
    <property type="component" value="Unassembled WGS sequence"/>
</dbReference>
<name>A0A3N4HLE8_ASCIM</name>
<organism evidence="2 3">
    <name type="scientific">Ascobolus immersus RN42</name>
    <dbReference type="NCBI Taxonomy" id="1160509"/>
    <lineage>
        <taxon>Eukaryota</taxon>
        <taxon>Fungi</taxon>
        <taxon>Dikarya</taxon>
        <taxon>Ascomycota</taxon>
        <taxon>Pezizomycotina</taxon>
        <taxon>Pezizomycetes</taxon>
        <taxon>Pezizales</taxon>
        <taxon>Ascobolaceae</taxon>
        <taxon>Ascobolus</taxon>
    </lineage>
</organism>
<reference evidence="2 3" key="1">
    <citation type="journal article" date="2018" name="Nat. Ecol. Evol.">
        <title>Pezizomycetes genomes reveal the molecular basis of ectomycorrhizal truffle lifestyle.</title>
        <authorList>
            <person name="Murat C."/>
            <person name="Payen T."/>
            <person name="Noel B."/>
            <person name="Kuo A."/>
            <person name="Morin E."/>
            <person name="Chen J."/>
            <person name="Kohler A."/>
            <person name="Krizsan K."/>
            <person name="Balestrini R."/>
            <person name="Da Silva C."/>
            <person name="Montanini B."/>
            <person name="Hainaut M."/>
            <person name="Levati E."/>
            <person name="Barry K.W."/>
            <person name="Belfiori B."/>
            <person name="Cichocki N."/>
            <person name="Clum A."/>
            <person name="Dockter R.B."/>
            <person name="Fauchery L."/>
            <person name="Guy J."/>
            <person name="Iotti M."/>
            <person name="Le Tacon F."/>
            <person name="Lindquist E.A."/>
            <person name="Lipzen A."/>
            <person name="Malagnac F."/>
            <person name="Mello A."/>
            <person name="Molinier V."/>
            <person name="Miyauchi S."/>
            <person name="Poulain J."/>
            <person name="Riccioni C."/>
            <person name="Rubini A."/>
            <person name="Sitrit Y."/>
            <person name="Splivallo R."/>
            <person name="Traeger S."/>
            <person name="Wang M."/>
            <person name="Zifcakova L."/>
            <person name="Wipf D."/>
            <person name="Zambonelli A."/>
            <person name="Paolocci F."/>
            <person name="Nowrousian M."/>
            <person name="Ottonello S."/>
            <person name="Baldrian P."/>
            <person name="Spatafora J.W."/>
            <person name="Henrissat B."/>
            <person name="Nagy L.G."/>
            <person name="Aury J.M."/>
            <person name="Wincker P."/>
            <person name="Grigoriev I.V."/>
            <person name="Bonfante P."/>
            <person name="Martin F.M."/>
        </authorList>
    </citation>
    <scope>NUCLEOTIDE SEQUENCE [LARGE SCALE GENOMIC DNA]</scope>
    <source>
        <strain evidence="2 3">RN42</strain>
    </source>
</reference>